<gene>
    <name evidence="3" type="ORF">BC739_000854</name>
</gene>
<proteinExistence type="predicted"/>
<evidence type="ECO:0000313" key="3">
    <source>
        <dbReference type="EMBL" id="MBA8923657.1"/>
    </source>
</evidence>
<sequence>MPQSKVELFAAIRRDSRIEGLSVRALARKYGVHRRTVREALSSAFPRPRKKLPPRKSRLDPFKPVIDATLRADLDAPRKQRHTAKLTSRRSSGPSTSSPWKTNSSGKRWPIPAGP</sequence>
<dbReference type="InterPro" id="IPR017894">
    <property type="entry name" value="HTH_IS21_transposase_type"/>
</dbReference>
<name>A0ABR6B9W8_9PSEU</name>
<dbReference type="Proteomes" id="UP000517916">
    <property type="component" value="Unassembled WGS sequence"/>
</dbReference>
<feature type="compositionally biased region" description="Basic residues" evidence="1">
    <location>
        <begin position="47"/>
        <end position="56"/>
    </location>
</feature>
<dbReference type="RefSeq" id="WP_025358778.1">
    <property type="nucleotide sequence ID" value="NZ_BAAABQ010000062.1"/>
</dbReference>
<comment type="caution">
    <text evidence="3">The sequence shown here is derived from an EMBL/GenBank/DDBJ whole genome shotgun (WGS) entry which is preliminary data.</text>
</comment>
<feature type="compositionally biased region" description="Low complexity" evidence="1">
    <location>
        <begin position="89"/>
        <end position="99"/>
    </location>
</feature>
<dbReference type="PROSITE" id="PS50531">
    <property type="entry name" value="HTH_IS21"/>
    <property type="match status" value="1"/>
</dbReference>
<organism evidence="3 4">
    <name type="scientific">Kutzneria viridogrisea</name>
    <dbReference type="NCBI Taxonomy" id="47990"/>
    <lineage>
        <taxon>Bacteria</taxon>
        <taxon>Bacillati</taxon>
        <taxon>Actinomycetota</taxon>
        <taxon>Actinomycetes</taxon>
        <taxon>Pseudonocardiales</taxon>
        <taxon>Pseudonocardiaceae</taxon>
        <taxon>Kutzneria</taxon>
    </lineage>
</organism>
<feature type="region of interest" description="Disordered" evidence="1">
    <location>
        <begin position="42"/>
        <end position="115"/>
    </location>
</feature>
<reference evidence="3 4" key="1">
    <citation type="submission" date="2020-08" db="EMBL/GenBank/DDBJ databases">
        <title>Genomic Encyclopedia of Archaeal and Bacterial Type Strains, Phase II (KMG-II): from individual species to whole genera.</title>
        <authorList>
            <person name="Goeker M."/>
        </authorList>
    </citation>
    <scope>NUCLEOTIDE SEQUENCE [LARGE SCALE GENOMIC DNA]</scope>
    <source>
        <strain evidence="3 4">DSM 43850</strain>
    </source>
</reference>
<feature type="domain" description="HTH IS21-type" evidence="2">
    <location>
        <begin position="8"/>
        <end position="70"/>
    </location>
</feature>
<evidence type="ECO:0000313" key="4">
    <source>
        <dbReference type="Proteomes" id="UP000517916"/>
    </source>
</evidence>
<dbReference type="EMBL" id="JACJID010000001">
    <property type="protein sequence ID" value="MBA8923657.1"/>
    <property type="molecule type" value="Genomic_DNA"/>
</dbReference>
<evidence type="ECO:0000259" key="2">
    <source>
        <dbReference type="PROSITE" id="PS50531"/>
    </source>
</evidence>
<feature type="compositionally biased region" description="Basic residues" evidence="1">
    <location>
        <begin position="79"/>
        <end position="88"/>
    </location>
</feature>
<evidence type="ECO:0000256" key="1">
    <source>
        <dbReference type="SAM" id="MobiDB-lite"/>
    </source>
</evidence>
<accession>A0ABR6B9W8</accession>
<keyword evidence="4" id="KW-1185">Reference proteome</keyword>
<protein>
    <submittedName>
        <fullName evidence="3">Transposase</fullName>
    </submittedName>
</protein>